<sequence>MQNVTRRHCAHSCQPLLCSSRVAAMQNVTRRLAALVPTIARTRRHLATQKQGDWTAVAARDYASHRQTFQADYARECWQRLSSRPAVAPVVARAARVLDVGCGSGEFTRELASHLPHASIVGVDISEGMVRHAERANAHERVSYAVIDFANQVPFRGESFQVATSTMALHWPGPDAAFLAGVSRFIEPGGVFLAGLHGQGSCQEGVDAFEKVAGLDLESLPTMFKRRSAAAWEKALCDAGFFDVEVEERTVATRYASVEDCQRRLAAAWPPILAGHVPAADVDALVAAAARAMMDAGGVMTSRLLEFSAFDSGVPDAFRP</sequence>
<dbReference type="InterPro" id="IPR041698">
    <property type="entry name" value="Methyltransf_25"/>
</dbReference>
<dbReference type="GO" id="GO:0032259">
    <property type="term" value="P:methylation"/>
    <property type="evidence" value="ECO:0007669"/>
    <property type="project" value="UniProtKB-KW"/>
</dbReference>
<dbReference type="SUPFAM" id="SSF53335">
    <property type="entry name" value="S-adenosyl-L-methionine-dependent methyltransferases"/>
    <property type="match status" value="1"/>
</dbReference>
<dbReference type="GO" id="GO:0008168">
    <property type="term" value="F:methyltransferase activity"/>
    <property type="evidence" value="ECO:0007669"/>
    <property type="project" value="UniProtKB-KW"/>
</dbReference>
<name>A0A8J2SL23_9STRA</name>
<dbReference type="PANTHER" id="PTHR43861">
    <property type="entry name" value="TRANS-ACONITATE 2-METHYLTRANSFERASE-RELATED"/>
    <property type="match status" value="1"/>
</dbReference>
<dbReference type="OrthoDB" id="66144at2759"/>
<accession>A0A8J2SL23</accession>
<comment type="caution">
    <text evidence="4">The sequence shown here is derived from an EMBL/GenBank/DDBJ whole genome shotgun (WGS) entry which is preliminary data.</text>
</comment>
<dbReference type="EMBL" id="CAKKNE010000002">
    <property type="protein sequence ID" value="CAH0369764.1"/>
    <property type="molecule type" value="Genomic_DNA"/>
</dbReference>
<dbReference type="Gene3D" id="3.40.50.150">
    <property type="entry name" value="Vaccinia Virus protein VP39"/>
    <property type="match status" value="1"/>
</dbReference>
<organism evidence="4 5">
    <name type="scientific">Pelagomonas calceolata</name>
    <dbReference type="NCBI Taxonomy" id="35677"/>
    <lineage>
        <taxon>Eukaryota</taxon>
        <taxon>Sar</taxon>
        <taxon>Stramenopiles</taxon>
        <taxon>Ochrophyta</taxon>
        <taxon>Pelagophyceae</taxon>
        <taxon>Pelagomonadales</taxon>
        <taxon>Pelagomonadaceae</taxon>
        <taxon>Pelagomonas</taxon>
    </lineage>
</organism>
<dbReference type="InterPro" id="IPR029063">
    <property type="entry name" value="SAM-dependent_MTases_sf"/>
</dbReference>
<dbReference type="PANTHER" id="PTHR43861:SF1">
    <property type="entry name" value="TRANS-ACONITATE 2-METHYLTRANSFERASE"/>
    <property type="match status" value="1"/>
</dbReference>
<evidence type="ECO:0000313" key="4">
    <source>
        <dbReference type="EMBL" id="CAH0369764.1"/>
    </source>
</evidence>
<keyword evidence="1" id="KW-0489">Methyltransferase</keyword>
<dbReference type="Pfam" id="PF13649">
    <property type="entry name" value="Methyltransf_25"/>
    <property type="match status" value="1"/>
</dbReference>
<feature type="domain" description="Methyltransferase" evidence="3">
    <location>
        <begin position="97"/>
        <end position="190"/>
    </location>
</feature>
<evidence type="ECO:0000256" key="2">
    <source>
        <dbReference type="ARBA" id="ARBA00022679"/>
    </source>
</evidence>
<evidence type="ECO:0000259" key="3">
    <source>
        <dbReference type="Pfam" id="PF13649"/>
    </source>
</evidence>
<keyword evidence="5" id="KW-1185">Reference proteome</keyword>
<evidence type="ECO:0000256" key="1">
    <source>
        <dbReference type="ARBA" id="ARBA00022603"/>
    </source>
</evidence>
<proteinExistence type="predicted"/>
<dbReference type="AlphaFoldDB" id="A0A8J2SL23"/>
<dbReference type="CDD" id="cd02440">
    <property type="entry name" value="AdoMet_MTases"/>
    <property type="match status" value="1"/>
</dbReference>
<dbReference type="Proteomes" id="UP000789595">
    <property type="component" value="Unassembled WGS sequence"/>
</dbReference>
<keyword evidence="2" id="KW-0808">Transferase</keyword>
<evidence type="ECO:0000313" key="5">
    <source>
        <dbReference type="Proteomes" id="UP000789595"/>
    </source>
</evidence>
<protein>
    <recommendedName>
        <fullName evidence="3">Methyltransferase domain-containing protein</fullName>
    </recommendedName>
</protein>
<reference evidence="4" key="1">
    <citation type="submission" date="2021-11" db="EMBL/GenBank/DDBJ databases">
        <authorList>
            <consortium name="Genoscope - CEA"/>
            <person name="William W."/>
        </authorList>
    </citation>
    <scope>NUCLEOTIDE SEQUENCE</scope>
</reference>
<gene>
    <name evidence="4" type="ORF">PECAL_2P29010</name>
</gene>